<accession>A0ABT8TMK5</accession>
<keyword evidence="1" id="KW-0805">Transcription regulation</keyword>
<dbReference type="RefSeq" id="WP_302705414.1">
    <property type="nucleotide sequence ID" value="NZ_JAULSC010000001.1"/>
</dbReference>
<dbReference type="Gene3D" id="3.30.450.40">
    <property type="match status" value="1"/>
</dbReference>
<proteinExistence type="predicted"/>
<dbReference type="SUPFAM" id="SSF55781">
    <property type="entry name" value="GAF domain-like"/>
    <property type="match status" value="1"/>
</dbReference>
<comment type="caution">
    <text evidence="4">The sequence shown here is derived from an EMBL/GenBank/DDBJ whole genome shotgun (WGS) entry which is preliminary data.</text>
</comment>
<sequence>MSDTTVRHALSGAAAALTRGPEDVTDALATLVADCAAGLGAAAVAVMTRDGDDSRVALLSATSHRAAEIEMLQIQHDRGPCVECLRTDRMVRASGEEMVRRWGEVGHGIAAAGFGSVVAFPMRYRATTIGGLNIFHAEGRLAAEDEEMVQAVADMATLLVVHARPVPRHHVDGLVHDALRAREVVEQAKGVLAYLERVDMATAYERLLERSRCDGTTLTRTALDVVAQAQRG</sequence>
<organism evidence="4 5">
    <name type="scientific">Nocardioides cremeus</name>
    <dbReference type="NCBI Taxonomy" id="3058044"/>
    <lineage>
        <taxon>Bacteria</taxon>
        <taxon>Bacillati</taxon>
        <taxon>Actinomycetota</taxon>
        <taxon>Actinomycetes</taxon>
        <taxon>Propionibacteriales</taxon>
        <taxon>Nocardioidaceae</taxon>
        <taxon>Nocardioides</taxon>
    </lineage>
</organism>
<keyword evidence="5" id="KW-1185">Reference proteome</keyword>
<dbReference type="SMART" id="SM01012">
    <property type="entry name" value="ANTAR"/>
    <property type="match status" value="1"/>
</dbReference>
<protein>
    <submittedName>
        <fullName evidence="4">GAF and ANTAR domain-containing protein</fullName>
    </submittedName>
</protein>
<dbReference type="InterPro" id="IPR003018">
    <property type="entry name" value="GAF"/>
</dbReference>
<dbReference type="InterPro" id="IPR029016">
    <property type="entry name" value="GAF-like_dom_sf"/>
</dbReference>
<feature type="domain" description="ANTAR" evidence="3">
    <location>
        <begin position="171"/>
        <end position="226"/>
    </location>
</feature>
<gene>
    <name evidence="4" type="ORF">QWJ41_01675</name>
</gene>
<dbReference type="InterPro" id="IPR036388">
    <property type="entry name" value="WH-like_DNA-bd_sf"/>
</dbReference>
<keyword evidence="2" id="KW-0804">Transcription</keyword>
<evidence type="ECO:0000313" key="4">
    <source>
        <dbReference type="EMBL" id="MDO3394423.1"/>
    </source>
</evidence>
<evidence type="ECO:0000256" key="2">
    <source>
        <dbReference type="ARBA" id="ARBA00023163"/>
    </source>
</evidence>
<reference evidence="4" key="1">
    <citation type="submission" date="2023-06" db="EMBL/GenBank/DDBJ databases">
        <title>Genome sequence of Nocardioides sp. SOB44.</title>
        <authorList>
            <person name="Zhang G."/>
        </authorList>
    </citation>
    <scope>NUCLEOTIDE SEQUENCE</scope>
    <source>
        <strain evidence="4">SOB44</strain>
    </source>
</reference>
<dbReference type="Gene3D" id="1.10.10.10">
    <property type="entry name" value="Winged helix-like DNA-binding domain superfamily/Winged helix DNA-binding domain"/>
    <property type="match status" value="1"/>
</dbReference>
<evidence type="ECO:0000313" key="5">
    <source>
        <dbReference type="Proteomes" id="UP001168363"/>
    </source>
</evidence>
<dbReference type="EMBL" id="JAULSC010000001">
    <property type="protein sequence ID" value="MDO3394423.1"/>
    <property type="molecule type" value="Genomic_DNA"/>
</dbReference>
<dbReference type="InterPro" id="IPR005561">
    <property type="entry name" value="ANTAR"/>
</dbReference>
<dbReference type="Proteomes" id="UP001168363">
    <property type="component" value="Unassembled WGS sequence"/>
</dbReference>
<dbReference type="Pfam" id="PF01590">
    <property type="entry name" value="GAF"/>
    <property type="match status" value="1"/>
</dbReference>
<name>A0ABT8TMK5_9ACTN</name>
<dbReference type="Pfam" id="PF03861">
    <property type="entry name" value="ANTAR"/>
    <property type="match status" value="1"/>
</dbReference>
<evidence type="ECO:0000259" key="3">
    <source>
        <dbReference type="SMART" id="SM01012"/>
    </source>
</evidence>
<evidence type="ECO:0000256" key="1">
    <source>
        <dbReference type="ARBA" id="ARBA00023015"/>
    </source>
</evidence>